<comment type="caution">
    <text evidence="3">The sequence shown here is derived from an EMBL/GenBank/DDBJ whole genome shotgun (WGS) entry which is preliminary data.</text>
</comment>
<keyword evidence="2" id="KW-0812">Transmembrane</keyword>
<name>A0A6G0ZMN4_APHCR</name>
<dbReference type="SUPFAM" id="SSF53732">
    <property type="entry name" value="Aconitase iron-sulfur domain"/>
    <property type="match status" value="1"/>
</dbReference>
<dbReference type="GO" id="GO:0051539">
    <property type="term" value="F:4 iron, 4 sulfur cluster binding"/>
    <property type="evidence" value="ECO:0007669"/>
    <property type="project" value="TreeGrafter"/>
</dbReference>
<evidence type="ECO:0000256" key="2">
    <source>
        <dbReference type="SAM" id="Phobius"/>
    </source>
</evidence>
<keyword evidence="2" id="KW-1133">Transmembrane helix</keyword>
<dbReference type="PANTHER" id="PTHR43160:SF3">
    <property type="entry name" value="ACONITATE HYDRATASE, MITOCHONDRIAL"/>
    <property type="match status" value="1"/>
</dbReference>
<dbReference type="PANTHER" id="PTHR43160">
    <property type="entry name" value="ACONITATE HYDRATASE B"/>
    <property type="match status" value="1"/>
</dbReference>
<dbReference type="OrthoDB" id="7493609at2759"/>
<keyword evidence="4" id="KW-1185">Reference proteome</keyword>
<dbReference type="AlphaFoldDB" id="A0A6G0ZMN4"/>
<dbReference type="InterPro" id="IPR015931">
    <property type="entry name" value="Acnase/IPM_dHydase_lsu_aba_1/3"/>
</dbReference>
<dbReference type="Proteomes" id="UP000478052">
    <property type="component" value="Unassembled WGS sequence"/>
</dbReference>
<feature type="transmembrane region" description="Helical" evidence="2">
    <location>
        <begin position="396"/>
        <end position="415"/>
    </location>
</feature>
<evidence type="ECO:0000313" key="3">
    <source>
        <dbReference type="EMBL" id="KAF0772720.1"/>
    </source>
</evidence>
<evidence type="ECO:0000256" key="1">
    <source>
        <dbReference type="ARBA" id="ARBA00023004"/>
    </source>
</evidence>
<dbReference type="GO" id="GO:0005829">
    <property type="term" value="C:cytosol"/>
    <property type="evidence" value="ECO:0007669"/>
    <property type="project" value="TreeGrafter"/>
</dbReference>
<dbReference type="GO" id="GO:0005739">
    <property type="term" value="C:mitochondrion"/>
    <property type="evidence" value="ECO:0007669"/>
    <property type="project" value="TreeGrafter"/>
</dbReference>
<feature type="non-terminal residue" evidence="3">
    <location>
        <position position="1"/>
    </location>
</feature>
<dbReference type="GO" id="GO:0006099">
    <property type="term" value="P:tricarboxylic acid cycle"/>
    <property type="evidence" value="ECO:0007669"/>
    <property type="project" value="TreeGrafter"/>
</dbReference>
<dbReference type="Gene3D" id="3.30.499.10">
    <property type="entry name" value="Aconitase, domain 3"/>
    <property type="match status" value="1"/>
</dbReference>
<organism evidence="3 4">
    <name type="scientific">Aphis craccivora</name>
    <name type="common">Cowpea aphid</name>
    <dbReference type="NCBI Taxonomy" id="307492"/>
    <lineage>
        <taxon>Eukaryota</taxon>
        <taxon>Metazoa</taxon>
        <taxon>Ecdysozoa</taxon>
        <taxon>Arthropoda</taxon>
        <taxon>Hexapoda</taxon>
        <taxon>Insecta</taxon>
        <taxon>Pterygota</taxon>
        <taxon>Neoptera</taxon>
        <taxon>Paraneoptera</taxon>
        <taxon>Hemiptera</taxon>
        <taxon>Sternorrhyncha</taxon>
        <taxon>Aphidomorpha</taxon>
        <taxon>Aphidoidea</taxon>
        <taxon>Aphididae</taxon>
        <taxon>Aphidini</taxon>
        <taxon>Aphis</taxon>
        <taxon>Aphis</taxon>
    </lineage>
</organism>
<keyword evidence="2" id="KW-0472">Membrane</keyword>
<dbReference type="InterPro" id="IPR036008">
    <property type="entry name" value="Aconitase_4Fe-4S_dom"/>
</dbReference>
<protein>
    <submittedName>
        <fullName evidence="3">Putative aconitate hydratase, mitochondrial</fullName>
    </submittedName>
</protein>
<dbReference type="EMBL" id="VUJU01000142">
    <property type="protein sequence ID" value="KAF0772720.1"/>
    <property type="molecule type" value="Genomic_DNA"/>
</dbReference>
<dbReference type="Gene3D" id="2.40.70.10">
    <property type="entry name" value="Acid Proteases"/>
    <property type="match status" value="1"/>
</dbReference>
<dbReference type="CDD" id="cd00303">
    <property type="entry name" value="retropepsin_like"/>
    <property type="match status" value="1"/>
</dbReference>
<gene>
    <name evidence="3" type="ORF">FWK35_00014905</name>
</gene>
<dbReference type="InterPro" id="IPR021109">
    <property type="entry name" value="Peptidase_aspartic_dom_sf"/>
</dbReference>
<sequence>VSWTKLMFGEIQQRCLQTSTAVFGAKKVVMGKFDTKPLPNETLEKRIQIVADRLGISYLKLRPDRVAMQDATAQMAMLQLISSGLSKVAVPSTSRADTSIAEEAVKYMHSPTNLEVEMWNSLEYLVFNIKLFKRKCVLFCCMNEGTDSQQLPSVLPQSHPVPVLSKLVNYNTSPVAENIIPLQPSSRVSNNGYYVMPDFNHSLTDLGEKFGQLTREDKKMKLINKENNVYFLNFVKKWYDNYKGKRNSRIENTLSVQMQYDNKTVCGDLDTGCNVSLINYSLVKNKEEIFPVKADSFIAGNGSNIEVMGVILLKINIQGIEYKVNAFVLKDVIFEILLGNNFFLEHGLIVDFRKKEITFDTGDSIKMDQIWVEYWVEYWVKYWALWLEPATNMLTITYLSLLVRTFLLVFASLLIDKVALSFDKKK</sequence>
<dbReference type="InterPro" id="IPR050926">
    <property type="entry name" value="Aconitase/IPM_isomerase"/>
</dbReference>
<dbReference type="SUPFAM" id="SSF50630">
    <property type="entry name" value="Acid proteases"/>
    <property type="match status" value="1"/>
</dbReference>
<evidence type="ECO:0000313" key="4">
    <source>
        <dbReference type="Proteomes" id="UP000478052"/>
    </source>
</evidence>
<proteinExistence type="predicted"/>
<accession>A0A6G0ZMN4</accession>
<reference evidence="3 4" key="1">
    <citation type="submission" date="2019-08" db="EMBL/GenBank/DDBJ databases">
        <title>Whole genome of Aphis craccivora.</title>
        <authorList>
            <person name="Voronova N.V."/>
            <person name="Shulinski R.S."/>
            <person name="Bandarenka Y.V."/>
            <person name="Zhorov D.G."/>
            <person name="Warner D."/>
        </authorList>
    </citation>
    <scope>NUCLEOTIDE SEQUENCE [LARGE SCALE GENOMIC DNA]</scope>
    <source>
        <strain evidence="3">180601</strain>
        <tissue evidence="3">Whole Body</tissue>
    </source>
</reference>
<keyword evidence="1" id="KW-0408">Iron</keyword>
<dbReference type="GO" id="GO:0003994">
    <property type="term" value="F:aconitate hydratase activity"/>
    <property type="evidence" value="ECO:0007669"/>
    <property type="project" value="TreeGrafter"/>
</dbReference>